<keyword evidence="3" id="KW-1185">Reference proteome</keyword>
<accession>A0A0P1BBN0</accession>
<dbReference type="OrthoDB" id="368507at2759"/>
<feature type="region of interest" description="Disordered" evidence="1">
    <location>
        <begin position="28"/>
        <end position="49"/>
    </location>
</feature>
<dbReference type="AlphaFoldDB" id="A0A0P1BBN0"/>
<dbReference type="Proteomes" id="UP000054845">
    <property type="component" value="Unassembled WGS sequence"/>
</dbReference>
<protein>
    <submittedName>
        <fullName evidence="2">Uncharacterized protein</fullName>
    </submittedName>
</protein>
<reference evidence="3" key="1">
    <citation type="submission" date="2014-09" db="EMBL/GenBank/DDBJ databases">
        <authorList>
            <person name="Sharma Rahul"/>
            <person name="Thines Marco"/>
        </authorList>
    </citation>
    <scope>NUCLEOTIDE SEQUENCE [LARGE SCALE GENOMIC DNA]</scope>
</reference>
<proteinExistence type="predicted"/>
<organism evidence="2 3">
    <name type="scientific">Ceraceosorus bombacis</name>
    <dbReference type="NCBI Taxonomy" id="401625"/>
    <lineage>
        <taxon>Eukaryota</taxon>
        <taxon>Fungi</taxon>
        <taxon>Dikarya</taxon>
        <taxon>Basidiomycota</taxon>
        <taxon>Ustilaginomycotina</taxon>
        <taxon>Exobasidiomycetes</taxon>
        <taxon>Ceraceosorales</taxon>
        <taxon>Ceraceosoraceae</taxon>
        <taxon>Ceraceosorus</taxon>
    </lineage>
</organism>
<evidence type="ECO:0000313" key="2">
    <source>
        <dbReference type="EMBL" id="CEH12891.1"/>
    </source>
</evidence>
<feature type="region of interest" description="Disordered" evidence="1">
    <location>
        <begin position="78"/>
        <end position="104"/>
    </location>
</feature>
<sequence length="263" mass="27286">MRSSHYLLSLPHASRMESEKHLRVQLTTLTSSSTLSEGKTDAAPSSMSDRKRRMTLLIHVSAASWNAVEALNSSLTPLVAPPQATAPHPERQSSAPQEQSQEDRLQAAFDASMEGDLDAALRTAARGSSGQDPMLEEVGGAGADTARALSNIGNVSLGQGSIQSTGGSLAADWALAMSRGKGREAVGTSLYSSEMDLALPIAKRLASVLDLPQVLLSVSPCAVQAGGLDSSATTSADEAGAAHIAFQRGLLGLARQELADLEA</sequence>
<evidence type="ECO:0000256" key="1">
    <source>
        <dbReference type="SAM" id="MobiDB-lite"/>
    </source>
</evidence>
<name>A0A0P1BBN0_9BASI</name>
<dbReference type="EMBL" id="CCYA01000192">
    <property type="protein sequence ID" value="CEH12891.1"/>
    <property type="molecule type" value="Genomic_DNA"/>
</dbReference>
<evidence type="ECO:0000313" key="3">
    <source>
        <dbReference type="Proteomes" id="UP000054845"/>
    </source>
</evidence>